<dbReference type="InterPro" id="IPR047057">
    <property type="entry name" value="MerR_fam"/>
</dbReference>
<dbReference type="GO" id="GO:0003677">
    <property type="term" value="F:DNA binding"/>
    <property type="evidence" value="ECO:0007669"/>
    <property type="project" value="UniProtKB-KW"/>
</dbReference>
<feature type="domain" description="HTH merR-type" evidence="3">
    <location>
        <begin position="7"/>
        <end position="76"/>
    </location>
</feature>
<evidence type="ECO:0000256" key="2">
    <source>
        <dbReference type="SAM" id="MobiDB-lite"/>
    </source>
</evidence>
<dbReference type="CDD" id="cd00592">
    <property type="entry name" value="HTH_MerR-like"/>
    <property type="match status" value="1"/>
</dbReference>
<feature type="compositionally biased region" description="Basic and acidic residues" evidence="2">
    <location>
        <begin position="314"/>
        <end position="329"/>
    </location>
</feature>
<name>A0A852ZVH5_9ACTN</name>
<dbReference type="Gene3D" id="1.10.1660.10">
    <property type="match status" value="1"/>
</dbReference>
<keyword evidence="1 4" id="KW-0238">DNA-binding</keyword>
<proteinExistence type="predicted"/>
<dbReference type="InterPro" id="IPR009061">
    <property type="entry name" value="DNA-bd_dom_put_sf"/>
</dbReference>
<gene>
    <name evidence="4" type="ORF">FHU37_003336</name>
</gene>
<dbReference type="RefSeq" id="WP_179814979.1">
    <property type="nucleotide sequence ID" value="NZ_JACBZD010000001.1"/>
</dbReference>
<evidence type="ECO:0000313" key="4">
    <source>
        <dbReference type="EMBL" id="NYI06393.1"/>
    </source>
</evidence>
<dbReference type="PRINTS" id="PR00040">
    <property type="entry name" value="HTHMERR"/>
</dbReference>
<dbReference type="GO" id="GO:0003700">
    <property type="term" value="F:DNA-binding transcription factor activity"/>
    <property type="evidence" value="ECO:0007669"/>
    <property type="project" value="InterPro"/>
</dbReference>
<dbReference type="Pfam" id="PF13411">
    <property type="entry name" value="MerR_1"/>
    <property type="match status" value="1"/>
</dbReference>
<dbReference type="PANTHER" id="PTHR30204">
    <property type="entry name" value="REDOX-CYCLING DRUG-SENSING TRANSCRIPTIONAL ACTIVATOR SOXR"/>
    <property type="match status" value="1"/>
</dbReference>
<dbReference type="InterPro" id="IPR000551">
    <property type="entry name" value="MerR-type_HTH_dom"/>
</dbReference>
<feature type="region of interest" description="Disordered" evidence="2">
    <location>
        <begin position="298"/>
        <end position="356"/>
    </location>
</feature>
<protein>
    <submittedName>
        <fullName evidence="4">DNA-binding transcriptional MerR regulator</fullName>
    </submittedName>
</protein>
<reference evidence="4 5" key="1">
    <citation type="submission" date="2020-07" db="EMBL/GenBank/DDBJ databases">
        <title>Sequencing the genomes of 1000 actinobacteria strains.</title>
        <authorList>
            <person name="Klenk H.-P."/>
        </authorList>
    </citation>
    <scope>NUCLEOTIDE SEQUENCE [LARGE SCALE GENOMIC DNA]</scope>
    <source>
        <strain evidence="4 5">DSM 42178</strain>
    </source>
</reference>
<sequence length="374" mass="40530">MERGTDLVTIGELAARTGVPVRTIRFYSDAGLVAPTTRSAAGYRLYDAEAATRLQLLRTLRELDIDLATAAQVLRRETTLADVASAHAEALRAQARVMNLRAAVLRAVAARDCDWREMELMHRLARLDANERRRIVDGFLTEVFGGLETDDRSFEEMMRASFPDLPESPTPRQVDAWVELLELVQDEGFRARTRQMAVRGAQMRAAGDEAAAREQAAHGGAMVALMDGAQQAVADGVDPSSAEGGAVLGALMERWADAVGQEDTPRSRTDLADEIEMFTDRRVERYWQLVGIVGGHAWPSQPAGPGEGCAPEAAGERQPEQGGREHGEFDQGPEQEGPEQGGPEQGRVDGDRPVGDVSGVAAAEWLIAALRAHS</sequence>
<evidence type="ECO:0000256" key="1">
    <source>
        <dbReference type="ARBA" id="ARBA00023125"/>
    </source>
</evidence>
<dbReference type="SMART" id="SM00422">
    <property type="entry name" value="HTH_MERR"/>
    <property type="match status" value="1"/>
</dbReference>
<dbReference type="Proteomes" id="UP000567795">
    <property type="component" value="Unassembled WGS sequence"/>
</dbReference>
<dbReference type="PROSITE" id="PS50937">
    <property type="entry name" value="HTH_MERR_2"/>
    <property type="match status" value="1"/>
</dbReference>
<accession>A0A852ZVH5</accession>
<keyword evidence="5" id="KW-1185">Reference proteome</keyword>
<comment type="caution">
    <text evidence="4">The sequence shown here is derived from an EMBL/GenBank/DDBJ whole genome shotgun (WGS) entry which is preliminary data.</text>
</comment>
<dbReference type="SUPFAM" id="SSF46955">
    <property type="entry name" value="Putative DNA-binding domain"/>
    <property type="match status" value="1"/>
</dbReference>
<evidence type="ECO:0000259" key="3">
    <source>
        <dbReference type="PROSITE" id="PS50937"/>
    </source>
</evidence>
<dbReference type="PANTHER" id="PTHR30204:SF93">
    <property type="entry name" value="HTH MERR-TYPE DOMAIN-CONTAINING PROTEIN"/>
    <property type="match status" value="1"/>
</dbReference>
<organism evidence="4 5">
    <name type="scientific">Allostreptomyces psammosilenae</name>
    <dbReference type="NCBI Taxonomy" id="1892865"/>
    <lineage>
        <taxon>Bacteria</taxon>
        <taxon>Bacillati</taxon>
        <taxon>Actinomycetota</taxon>
        <taxon>Actinomycetes</taxon>
        <taxon>Kitasatosporales</taxon>
        <taxon>Streptomycetaceae</taxon>
        <taxon>Allostreptomyces</taxon>
    </lineage>
</organism>
<dbReference type="EMBL" id="JACBZD010000001">
    <property type="protein sequence ID" value="NYI06393.1"/>
    <property type="molecule type" value="Genomic_DNA"/>
</dbReference>
<dbReference type="AlphaFoldDB" id="A0A852ZVH5"/>
<evidence type="ECO:0000313" key="5">
    <source>
        <dbReference type="Proteomes" id="UP000567795"/>
    </source>
</evidence>